<dbReference type="InParanoid" id="C3YVR0"/>
<accession>C3YVR0</accession>
<organism>
    <name type="scientific">Branchiostoma floridae</name>
    <name type="common">Florida lancelet</name>
    <name type="synonym">Amphioxus</name>
    <dbReference type="NCBI Taxonomy" id="7739"/>
    <lineage>
        <taxon>Eukaryota</taxon>
        <taxon>Metazoa</taxon>
        <taxon>Chordata</taxon>
        <taxon>Cephalochordata</taxon>
        <taxon>Leptocardii</taxon>
        <taxon>Amphioxiformes</taxon>
        <taxon>Branchiostomatidae</taxon>
        <taxon>Branchiostoma</taxon>
    </lineage>
</organism>
<evidence type="ECO:0000256" key="1">
    <source>
        <dbReference type="ARBA" id="ARBA00022723"/>
    </source>
</evidence>
<proteinExistence type="predicted"/>
<dbReference type="Gene3D" id="3.30.1120.10">
    <property type="match status" value="1"/>
</dbReference>
<protein>
    <recommendedName>
        <fullName evidence="5">Sulfatase N-terminal domain-containing protein</fullName>
    </recommendedName>
</protein>
<keyword evidence="1" id="KW-0479">Metal-binding</keyword>
<feature type="non-terminal residue" evidence="4">
    <location>
        <position position="1"/>
    </location>
</feature>
<dbReference type="EMBL" id="GG666558">
    <property type="protein sequence ID" value="EEN55594.1"/>
    <property type="molecule type" value="Genomic_DNA"/>
</dbReference>
<evidence type="ECO:0008006" key="5">
    <source>
        <dbReference type="Google" id="ProtNLM"/>
    </source>
</evidence>
<keyword evidence="3" id="KW-0325">Glycoprotein</keyword>
<evidence type="ECO:0000256" key="2">
    <source>
        <dbReference type="ARBA" id="ARBA00022837"/>
    </source>
</evidence>
<evidence type="ECO:0000256" key="3">
    <source>
        <dbReference type="ARBA" id="ARBA00023180"/>
    </source>
</evidence>
<dbReference type="SUPFAM" id="SSF53649">
    <property type="entry name" value="Alkaline phosphatase-like"/>
    <property type="match status" value="1"/>
</dbReference>
<evidence type="ECO:0000313" key="4">
    <source>
        <dbReference type="EMBL" id="EEN55594.1"/>
    </source>
</evidence>
<gene>
    <name evidence="4" type="ORF">BRAFLDRAFT_217738</name>
</gene>
<reference evidence="4" key="1">
    <citation type="journal article" date="2008" name="Nature">
        <title>The amphioxus genome and the evolution of the chordate karyotype.</title>
        <authorList>
            <consortium name="US DOE Joint Genome Institute (JGI-PGF)"/>
            <person name="Putnam N.H."/>
            <person name="Butts T."/>
            <person name="Ferrier D.E.K."/>
            <person name="Furlong R.F."/>
            <person name="Hellsten U."/>
            <person name="Kawashima T."/>
            <person name="Robinson-Rechavi M."/>
            <person name="Shoguchi E."/>
            <person name="Terry A."/>
            <person name="Yu J.-K."/>
            <person name="Benito-Gutierrez E.L."/>
            <person name="Dubchak I."/>
            <person name="Garcia-Fernandez J."/>
            <person name="Gibson-Brown J.J."/>
            <person name="Grigoriev I.V."/>
            <person name="Horton A.C."/>
            <person name="de Jong P.J."/>
            <person name="Jurka J."/>
            <person name="Kapitonov V.V."/>
            <person name="Kohara Y."/>
            <person name="Kuroki Y."/>
            <person name="Lindquist E."/>
            <person name="Lucas S."/>
            <person name="Osoegawa K."/>
            <person name="Pennacchio L.A."/>
            <person name="Salamov A.A."/>
            <person name="Satou Y."/>
            <person name="Sauka-Spengler T."/>
            <person name="Schmutz J."/>
            <person name="Shin-I T."/>
            <person name="Toyoda A."/>
            <person name="Bronner-Fraser M."/>
            <person name="Fujiyama A."/>
            <person name="Holland L.Z."/>
            <person name="Holland P.W.H."/>
            <person name="Satoh N."/>
            <person name="Rokhsar D.S."/>
        </authorList>
    </citation>
    <scope>NUCLEOTIDE SEQUENCE [LARGE SCALE GENOMIC DNA]</scope>
    <source>
        <strain evidence="4">S238N-H82</strain>
        <tissue evidence="4">Testes</tissue>
    </source>
</reference>
<name>C3YVR0_BRAFL</name>
<dbReference type="eggNOG" id="KOG3867">
    <property type="taxonomic scope" value="Eukaryota"/>
</dbReference>
<dbReference type="GO" id="GO:0008484">
    <property type="term" value="F:sulfuric ester hydrolase activity"/>
    <property type="evidence" value="ECO:0007669"/>
    <property type="project" value="InterPro"/>
</dbReference>
<dbReference type="InterPro" id="IPR047115">
    <property type="entry name" value="ARSB"/>
</dbReference>
<dbReference type="AlphaFoldDB" id="C3YVR0"/>
<sequence length="149" mass="17221">FSEGKASPRTEILHNINPLIRQVNSKSLKVENHNIFDTSTRAAIRSGDWKLITGKPGMLYHQPPKLIFKTSCALFILERQCLCVCDLWLFNIRRDPQERRDLSEECPEIVQKLLERLSEYNKTAVPPYWPDPDQRSNPALHGDVIGPWL</sequence>
<dbReference type="PANTHER" id="PTHR10342:SF274">
    <property type="entry name" value="ARYLSULFATASE B"/>
    <property type="match status" value="1"/>
</dbReference>
<keyword evidence="2" id="KW-0106">Calcium</keyword>
<dbReference type="InterPro" id="IPR017850">
    <property type="entry name" value="Alkaline_phosphatase_core_sf"/>
</dbReference>
<dbReference type="GO" id="GO:0046872">
    <property type="term" value="F:metal ion binding"/>
    <property type="evidence" value="ECO:0007669"/>
    <property type="project" value="UniProtKB-KW"/>
</dbReference>
<dbReference type="PANTHER" id="PTHR10342">
    <property type="entry name" value="ARYLSULFATASE"/>
    <property type="match status" value="1"/>
</dbReference>